<comment type="similarity">
    <text evidence="2">Belongs to the bacterial solute-binding protein 2 family.</text>
</comment>
<dbReference type="CDD" id="cd06308">
    <property type="entry name" value="PBP1_sensor_kinase-like"/>
    <property type="match status" value="1"/>
</dbReference>
<reference evidence="5 6" key="1">
    <citation type="submission" date="2019-05" db="EMBL/GenBank/DDBJ databases">
        <title>Arcobacter cibarius and Arcobacter thereius providing challenges in identification an antibiotic susceptibility and Quinolone resistance.</title>
        <authorList>
            <person name="Busch A."/>
            <person name="Hanel I."/>
            <person name="Hotzel H."/>
            <person name="Tomaso H."/>
        </authorList>
    </citation>
    <scope>NUCLEOTIDE SEQUENCE [LARGE SCALE GENOMIC DNA]</scope>
    <source>
        <strain evidence="5 6">16CS0831-2</strain>
    </source>
</reference>
<accession>A0ABY2V593</accession>
<evidence type="ECO:0000313" key="5">
    <source>
        <dbReference type="EMBL" id="TLS97847.1"/>
    </source>
</evidence>
<name>A0ABY2V593_9BACT</name>
<evidence type="ECO:0000256" key="3">
    <source>
        <dbReference type="ARBA" id="ARBA00022729"/>
    </source>
</evidence>
<keyword evidence="6" id="KW-1185">Reference proteome</keyword>
<evidence type="ECO:0000313" key="6">
    <source>
        <dbReference type="Proteomes" id="UP000305417"/>
    </source>
</evidence>
<dbReference type="PANTHER" id="PTHR46847:SF1">
    <property type="entry name" value="D-ALLOSE-BINDING PERIPLASMIC PROTEIN-RELATED"/>
    <property type="match status" value="1"/>
</dbReference>
<dbReference type="EMBL" id="VBUC01000018">
    <property type="protein sequence ID" value="TLS97847.1"/>
    <property type="molecule type" value="Genomic_DNA"/>
</dbReference>
<dbReference type="InterPro" id="IPR025997">
    <property type="entry name" value="SBP_2_dom"/>
</dbReference>
<dbReference type="PANTHER" id="PTHR46847">
    <property type="entry name" value="D-ALLOSE-BINDING PERIPLASMIC PROTEIN-RELATED"/>
    <property type="match status" value="1"/>
</dbReference>
<comment type="subcellular location">
    <subcellularLocation>
        <location evidence="1">Cell envelope</location>
    </subcellularLocation>
</comment>
<dbReference type="RefSeq" id="WP_138108922.1">
    <property type="nucleotide sequence ID" value="NZ_VBUC01000018.1"/>
</dbReference>
<evidence type="ECO:0000256" key="1">
    <source>
        <dbReference type="ARBA" id="ARBA00004196"/>
    </source>
</evidence>
<sequence length="303" mass="33965">MNSKSEIIKLLFVISLLLTFLEAKTYKIGFAQDTLSNDWRKAQADQLIYYSKKYNFLELTISDAKGSVANQIAAIEKFIKEDYDFIITSPINASITSVVLKKAVDKGIKVILLSRGINSDHYTSFIAPDNYKIGQEAAKYLLNKMNYQGTVLMLQGLEGTTSSTLREKGFEDIAKNYENIKIIKVRGNYLRNDTIKALEDVYEKGIKFDAIYSHSDSMAAGAKIVIEKKDNKKIPIIGIDYIKEAKESILSGKQLASFIYPTAAKEGIETIVSIIEGKEVAKNQTIETVLVDKNNVMKIEPIF</sequence>
<keyword evidence="3" id="KW-0732">Signal</keyword>
<gene>
    <name evidence="5" type="ORF">FE247_07930</name>
</gene>
<evidence type="ECO:0000256" key="2">
    <source>
        <dbReference type="ARBA" id="ARBA00007639"/>
    </source>
</evidence>
<comment type="caution">
    <text evidence="5">The sequence shown here is derived from an EMBL/GenBank/DDBJ whole genome shotgun (WGS) entry which is preliminary data.</text>
</comment>
<dbReference type="SUPFAM" id="SSF53822">
    <property type="entry name" value="Periplasmic binding protein-like I"/>
    <property type="match status" value="1"/>
</dbReference>
<proteinExistence type="inferred from homology"/>
<dbReference type="InterPro" id="IPR028082">
    <property type="entry name" value="Peripla_BP_I"/>
</dbReference>
<organism evidence="5 6">
    <name type="scientific">Aliarcobacter cibarius</name>
    <dbReference type="NCBI Taxonomy" id="255507"/>
    <lineage>
        <taxon>Bacteria</taxon>
        <taxon>Pseudomonadati</taxon>
        <taxon>Campylobacterota</taxon>
        <taxon>Epsilonproteobacteria</taxon>
        <taxon>Campylobacterales</taxon>
        <taxon>Arcobacteraceae</taxon>
        <taxon>Aliarcobacter</taxon>
    </lineage>
</organism>
<evidence type="ECO:0000259" key="4">
    <source>
        <dbReference type="Pfam" id="PF13407"/>
    </source>
</evidence>
<dbReference type="Proteomes" id="UP000305417">
    <property type="component" value="Unassembled WGS sequence"/>
</dbReference>
<dbReference type="Gene3D" id="3.40.50.2300">
    <property type="match status" value="2"/>
</dbReference>
<dbReference type="Pfam" id="PF13407">
    <property type="entry name" value="Peripla_BP_4"/>
    <property type="match status" value="1"/>
</dbReference>
<protein>
    <submittedName>
        <fullName evidence="5">Substrate-binding domain-containing protein</fullName>
    </submittedName>
</protein>
<feature type="domain" description="Periplasmic binding protein" evidence="4">
    <location>
        <begin position="28"/>
        <end position="279"/>
    </location>
</feature>